<keyword evidence="1" id="KW-0472">Membrane</keyword>
<feature type="transmembrane region" description="Helical" evidence="1">
    <location>
        <begin position="394"/>
        <end position="416"/>
    </location>
</feature>
<dbReference type="AlphaFoldDB" id="A0A7G6Y963"/>
<keyword evidence="1" id="KW-0812">Transmembrane</keyword>
<feature type="transmembrane region" description="Helical" evidence="1">
    <location>
        <begin position="107"/>
        <end position="128"/>
    </location>
</feature>
<dbReference type="Proteomes" id="UP000515511">
    <property type="component" value="Chromosome"/>
</dbReference>
<feature type="transmembrane region" description="Helical" evidence="1">
    <location>
        <begin position="140"/>
        <end position="171"/>
    </location>
</feature>
<reference evidence="3" key="1">
    <citation type="submission" date="2019-09" db="EMBL/GenBank/DDBJ databases">
        <title>Antimicrobial potential of Antarctic Bacteria.</title>
        <authorList>
            <person name="Benaud N."/>
            <person name="Edwards R.J."/>
            <person name="Ferrari B.C."/>
        </authorList>
    </citation>
    <scope>NUCLEOTIDE SEQUENCE [LARGE SCALE GENOMIC DNA]</scope>
    <source>
        <strain evidence="3">INR9</strain>
    </source>
</reference>
<feature type="transmembrane region" description="Helical" evidence="1">
    <location>
        <begin position="290"/>
        <end position="307"/>
    </location>
</feature>
<feature type="transmembrane region" description="Helical" evidence="1">
    <location>
        <begin position="177"/>
        <end position="202"/>
    </location>
</feature>
<protein>
    <submittedName>
        <fullName evidence="2">DUF2029 domain-containing protein</fullName>
    </submittedName>
</protein>
<dbReference type="RefSeq" id="WP_185278199.1">
    <property type="nucleotide sequence ID" value="NZ_CP043641.1"/>
</dbReference>
<proteinExistence type="predicted"/>
<feature type="transmembrane region" description="Helical" evidence="1">
    <location>
        <begin position="209"/>
        <end position="227"/>
    </location>
</feature>
<dbReference type="EMBL" id="CP043641">
    <property type="protein sequence ID" value="QNE35028.1"/>
    <property type="molecule type" value="Genomic_DNA"/>
</dbReference>
<dbReference type="KEGG" id="lse:F1C12_07710"/>
<evidence type="ECO:0000313" key="3">
    <source>
        <dbReference type="Proteomes" id="UP000515511"/>
    </source>
</evidence>
<evidence type="ECO:0000256" key="1">
    <source>
        <dbReference type="SAM" id="Phobius"/>
    </source>
</evidence>
<accession>A0A7G6Y963</accession>
<keyword evidence="1" id="KW-1133">Transmembrane helix</keyword>
<sequence>MGIDAAGMDAAPVPLPVPHGGSDTTTLRRIAASPLSLWIGFLVVHLVIGGLALLQHTGLGDVMWVYKPWAQLAAQGTEIVGLNADWVYPFGAIVPIMLPLLFGEDNYVGGWLTMVMLLNAAAFAVLIVGREPRRLVAAWWWLGFLLLLGPIAIGRLDAVSAALSIIGLLWLTFHERAAVVVLTIATWIKVWPAAIIVAAVIAMKSRWRIVAAGAVTSLIIVAVPLIFGGGMHVLSFITTQTGRGIQIEAPVANFWMWQAAFHVPDAVVYYDRDLLTFQVTGQGTVEAGSLMNPLLALTVLVVALIGVRSLRRGTPYTRILPELSLALVTAFIAFNKVGSPQYITWLAAPVVIGLVYQGRGFKTPAILVLITATLTQVIYPYLYDGLLVPLPAMVAVLTARNLMYFVILGWTIGALWRKRHRDEAAGDLLPAHAWPFRAAPDAHPVPVSEAP</sequence>
<feature type="transmembrane region" description="Helical" evidence="1">
    <location>
        <begin position="365"/>
        <end position="382"/>
    </location>
</feature>
<evidence type="ECO:0000313" key="2">
    <source>
        <dbReference type="EMBL" id="QNE35028.1"/>
    </source>
</evidence>
<gene>
    <name evidence="2" type="ORF">F1C12_07710</name>
</gene>
<name>A0A7G6Y963_9MICO</name>
<feature type="transmembrane region" description="Helical" evidence="1">
    <location>
        <begin position="35"/>
        <end position="54"/>
    </location>
</feature>
<organism evidence="2 3">
    <name type="scientific">Leifsonia shinshuensis</name>
    <dbReference type="NCBI Taxonomy" id="150026"/>
    <lineage>
        <taxon>Bacteria</taxon>
        <taxon>Bacillati</taxon>
        <taxon>Actinomycetota</taxon>
        <taxon>Actinomycetes</taxon>
        <taxon>Micrococcales</taxon>
        <taxon>Microbacteriaceae</taxon>
        <taxon>Leifsonia</taxon>
    </lineage>
</organism>